<dbReference type="RefSeq" id="WP_286252749.1">
    <property type="nucleotide sequence ID" value="NZ_AP018448.1"/>
</dbReference>
<dbReference type="InterPro" id="IPR002110">
    <property type="entry name" value="Ankyrin_rpt"/>
</dbReference>
<accession>A0ABN5VMN4</accession>
<feature type="repeat" description="ANK" evidence="3">
    <location>
        <begin position="36"/>
        <end position="68"/>
    </location>
</feature>
<evidence type="ECO:0000256" key="1">
    <source>
        <dbReference type="ARBA" id="ARBA00022737"/>
    </source>
</evidence>
<reference evidence="4 5" key="1">
    <citation type="journal article" date="2010" name="ChemBioChem">
        <title>Cloning and characterization of the biosynthetic gene cluster of 16-membered macrolide antibiotic FD-891: involvement of a dual functional cytochrome P450 monooxygenase catalyzing epoxidation and hydroxylation.</title>
        <authorList>
            <person name="Kudo F."/>
            <person name="Motegi A."/>
            <person name="Mizoue K."/>
            <person name="Eguchi T."/>
        </authorList>
    </citation>
    <scope>NUCLEOTIDE SEQUENCE [LARGE SCALE GENOMIC DNA]</scope>
    <source>
        <strain evidence="4 5">A-8890</strain>
    </source>
</reference>
<sequence length="392" mass="42551">MADGGAALVEAVRRGDVRAAVEALGGGASPETVDGDGVTVLGLAARNDDAAMVGALFEGGADANGLSRGGLTPLMLAAGAGAYHAAEELRGNRSYVALRDERGRSALDFAATGAEREPDEPGYLIIVTDLEKYFGKRAGFAEVMRRALLFGDPDSDIWLTARWTLDGYADDETVDGAREALNSPRAPERYFAAELLGGFCFMNTSLRNQAHRMRQAAELLRARLAVEEHPAVLAELIRGVVMEAEFAYAAREIMRHVGHPHPEVRAAVACVLEFSAEPEDRDLLKAMLTLARDPDADTRRYAVASLAYLADGPAAVRTTLRRALYDPDPAVVLHAACALGKRGRPLPFRAEQIVVRDYVGREGETRYYADSARVVEQWPKEHFWDVRDSLAE</sequence>
<keyword evidence="1" id="KW-0677">Repeat</keyword>
<evidence type="ECO:0000256" key="3">
    <source>
        <dbReference type="PROSITE-ProRule" id="PRU00023"/>
    </source>
</evidence>
<dbReference type="Gene3D" id="1.25.10.10">
    <property type="entry name" value="Leucine-rich Repeat Variant"/>
    <property type="match status" value="1"/>
</dbReference>
<dbReference type="PROSITE" id="PS50297">
    <property type="entry name" value="ANK_REP_REGION"/>
    <property type="match status" value="1"/>
</dbReference>
<dbReference type="PANTHER" id="PTHR24171">
    <property type="entry name" value="ANKYRIN REPEAT DOMAIN-CONTAINING PROTEIN 39-RELATED"/>
    <property type="match status" value="1"/>
</dbReference>
<keyword evidence="5" id="KW-1185">Reference proteome</keyword>
<dbReference type="PROSITE" id="PS50088">
    <property type="entry name" value="ANK_REPEAT"/>
    <property type="match status" value="1"/>
</dbReference>
<evidence type="ECO:0000313" key="5">
    <source>
        <dbReference type="Proteomes" id="UP001321542"/>
    </source>
</evidence>
<dbReference type="EMBL" id="AP018448">
    <property type="protein sequence ID" value="BBC33271.1"/>
    <property type="molecule type" value="Genomic_DNA"/>
</dbReference>
<keyword evidence="2 3" id="KW-0040">ANK repeat</keyword>
<dbReference type="Proteomes" id="UP001321542">
    <property type="component" value="Chromosome"/>
</dbReference>
<evidence type="ECO:0000256" key="2">
    <source>
        <dbReference type="ARBA" id="ARBA00023043"/>
    </source>
</evidence>
<dbReference type="InterPro" id="IPR016024">
    <property type="entry name" value="ARM-type_fold"/>
</dbReference>
<dbReference type="SUPFAM" id="SSF48371">
    <property type="entry name" value="ARM repeat"/>
    <property type="match status" value="1"/>
</dbReference>
<evidence type="ECO:0000313" key="4">
    <source>
        <dbReference type="EMBL" id="BBC33271.1"/>
    </source>
</evidence>
<proteinExistence type="predicted"/>
<gene>
    <name evidence="4" type="ORF">SGFS_045650</name>
</gene>
<dbReference type="Pfam" id="PF12796">
    <property type="entry name" value="Ank_2"/>
    <property type="match status" value="1"/>
</dbReference>
<dbReference type="InterPro" id="IPR011989">
    <property type="entry name" value="ARM-like"/>
</dbReference>
<organism evidence="4 5">
    <name type="scientific">Streptomyces graminofaciens</name>
    <dbReference type="NCBI Taxonomy" id="68212"/>
    <lineage>
        <taxon>Bacteria</taxon>
        <taxon>Bacillati</taxon>
        <taxon>Actinomycetota</taxon>
        <taxon>Actinomycetes</taxon>
        <taxon>Kitasatosporales</taxon>
        <taxon>Streptomycetaceae</taxon>
        <taxon>Streptomyces</taxon>
    </lineage>
</organism>
<dbReference type="SUPFAM" id="SSF48403">
    <property type="entry name" value="Ankyrin repeat"/>
    <property type="match status" value="1"/>
</dbReference>
<dbReference type="PANTHER" id="PTHR24171:SF8">
    <property type="entry name" value="BRCA1-ASSOCIATED RING DOMAIN PROTEIN 1"/>
    <property type="match status" value="1"/>
</dbReference>
<name>A0ABN5VMN4_9ACTN</name>
<dbReference type="Gene3D" id="1.25.40.20">
    <property type="entry name" value="Ankyrin repeat-containing domain"/>
    <property type="match status" value="1"/>
</dbReference>
<dbReference type="Pfam" id="PF13646">
    <property type="entry name" value="HEAT_2"/>
    <property type="match status" value="1"/>
</dbReference>
<reference evidence="4 5" key="2">
    <citation type="journal article" date="2023" name="ChemBioChem">
        <title>Acyltransferase Domain Exchange between Two Independent Type I Polyketide Synthases in the Same Producer Strain of Macrolide Antibiotics.</title>
        <authorList>
            <person name="Kudo F."/>
            <person name="Kishikawa K."/>
            <person name="Tsuboi K."/>
            <person name="Kido T."/>
            <person name="Usui T."/>
            <person name="Hashimoto J."/>
            <person name="Shin-Ya K."/>
            <person name="Miyanaga A."/>
            <person name="Eguchi T."/>
        </authorList>
    </citation>
    <scope>NUCLEOTIDE SEQUENCE [LARGE SCALE GENOMIC DNA]</scope>
    <source>
        <strain evidence="4 5">A-8890</strain>
    </source>
</reference>
<protein>
    <submittedName>
        <fullName evidence="4">Uncharacterized protein</fullName>
    </submittedName>
</protein>
<dbReference type="InterPro" id="IPR036770">
    <property type="entry name" value="Ankyrin_rpt-contain_sf"/>
</dbReference>